<dbReference type="GO" id="GO:0016491">
    <property type="term" value="F:oxidoreductase activity"/>
    <property type="evidence" value="ECO:0007669"/>
    <property type="project" value="InterPro"/>
</dbReference>
<dbReference type="PANTHER" id="PTHR42923:SF3">
    <property type="entry name" value="PROTOPORPHYRINOGEN OXIDASE"/>
    <property type="match status" value="1"/>
</dbReference>
<reference evidence="2 3" key="1">
    <citation type="submission" date="2018-01" db="EMBL/GenBank/DDBJ databases">
        <title>Lactibacter flavus gen. nov., sp. nov., a novel bacterium of the family Propionibacteriaceae isolated from raw milk and dairy products.</title>
        <authorList>
            <person name="Wenning M."/>
            <person name="Breitenwieser F."/>
            <person name="Huptas C."/>
            <person name="von Neubeck M."/>
            <person name="Busse H.-J."/>
            <person name="Scherer S."/>
        </authorList>
    </citation>
    <scope>NUCLEOTIDE SEQUENCE [LARGE SCALE GENOMIC DNA]</scope>
    <source>
        <strain evidence="2 3">VG341</strain>
    </source>
</reference>
<dbReference type="SUPFAM" id="SSF51905">
    <property type="entry name" value="FAD/NAD(P)-binding domain"/>
    <property type="match status" value="1"/>
</dbReference>
<dbReference type="SUPFAM" id="SSF54373">
    <property type="entry name" value="FAD-linked reductases, C-terminal domain"/>
    <property type="match status" value="1"/>
</dbReference>
<dbReference type="RefSeq" id="WP_129459569.1">
    <property type="nucleotide sequence ID" value="NZ_PPCV01000010.1"/>
</dbReference>
<dbReference type="Pfam" id="PF01593">
    <property type="entry name" value="Amino_oxidase"/>
    <property type="match status" value="1"/>
</dbReference>
<sequence length="482" mass="49751">MTQRDAIVIGGGIGGLQAAYTFSKAGLAPLLLESRGTTGGLVFGAPVGGVWVDLGAESFAKRSREVAALCAELGLETVDPAGGSWVWSHRLRPGSPEGAEPGHAIRIPHGVLGIPTDLDDPIVAEVLSSEGLARAREDLTMGAGPGADAAELASLVEVRLGREVLDRLVDPIAGGVHSAHPSRLAVDVVSPGLREALAQEGSLVRAAAAVRASAPQGAVVSSASGGMFTLPRALAHRIEGNGGTVATRRVVTGIVRDGQTWSVTHYEAGRAPNPADPPIPVGEPQIDTTTRLVVALDGRAALTLLGSVESLSVSDWQLPRGADLAQVCLVLADDRLDAGPRGSGLLVTPLDEGAPRRVRAKALTHYSIKWPRVVTGTGLHVLRVSYGRAGVPTPEPTMADALADASVLLGLELDPSSVAGHAVIHFPNSLPPQTPEHRVRVAEVTRRLAEEPGLAITGAWFAGTGLAAVIPHATRVAEELAR</sequence>
<dbReference type="Gene3D" id="1.10.3110.10">
    <property type="entry name" value="protoporphyrinogen ix oxidase, domain 3"/>
    <property type="match status" value="1"/>
</dbReference>
<organism evidence="2 3">
    <name type="scientific">Propioniciclava flava</name>
    <dbReference type="NCBI Taxonomy" id="2072026"/>
    <lineage>
        <taxon>Bacteria</taxon>
        <taxon>Bacillati</taxon>
        <taxon>Actinomycetota</taxon>
        <taxon>Actinomycetes</taxon>
        <taxon>Propionibacteriales</taxon>
        <taxon>Propionibacteriaceae</taxon>
        <taxon>Propioniciclava</taxon>
    </lineage>
</organism>
<dbReference type="AlphaFoldDB" id="A0A4Q2EG61"/>
<dbReference type="Gene3D" id="3.90.660.20">
    <property type="entry name" value="Protoporphyrinogen oxidase, mitochondrial, domain 2"/>
    <property type="match status" value="1"/>
</dbReference>
<evidence type="ECO:0000313" key="2">
    <source>
        <dbReference type="EMBL" id="RXW31294.1"/>
    </source>
</evidence>
<dbReference type="EMBL" id="PPCV01000010">
    <property type="protein sequence ID" value="RXW31294.1"/>
    <property type="molecule type" value="Genomic_DNA"/>
</dbReference>
<dbReference type="InterPro" id="IPR002937">
    <property type="entry name" value="Amino_oxidase"/>
</dbReference>
<dbReference type="Gene3D" id="3.50.50.60">
    <property type="entry name" value="FAD/NAD(P)-binding domain"/>
    <property type="match status" value="1"/>
</dbReference>
<name>A0A4Q2EG61_9ACTN</name>
<dbReference type="Proteomes" id="UP000290624">
    <property type="component" value="Unassembled WGS sequence"/>
</dbReference>
<gene>
    <name evidence="2" type="ORF">C1706_12500</name>
</gene>
<evidence type="ECO:0000313" key="3">
    <source>
        <dbReference type="Proteomes" id="UP000290624"/>
    </source>
</evidence>
<proteinExistence type="predicted"/>
<evidence type="ECO:0000259" key="1">
    <source>
        <dbReference type="Pfam" id="PF01593"/>
    </source>
</evidence>
<dbReference type="PANTHER" id="PTHR42923">
    <property type="entry name" value="PROTOPORPHYRINOGEN OXIDASE"/>
    <property type="match status" value="1"/>
</dbReference>
<feature type="domain" description="Amine oxidase" evidence="1">
    <location>
        <begin position="13"/>
        <end position="264"/>
    </location>
</feature>
<comment type="caution">
    <text evidence="2">The sequence shown here is derived from an EMBL/GenBank/DDBJ whole genome shotgun (WGS) entry which is preliminary data.</text>
</comment>
<dbReference type="OrthoDB" id="4496419at2"/>
<keyword evidence="3" id="KW-1185">Reference proteome</keyword>
<dbReference type="InterPro" id="IPR050464">
    <property type="entry name" value="Zeta_carotene_desat/Oxidored"/>
</dbReference>
<accession>A0A4Q2EG61</accession>
<dbReference type="InterPro" id="IPR036188">
    <property type="entry name" value="FAD/NAD-bd_sf"/>
</dbReference>
<dbReference type="PRINTS" id="PR00411">
    <property type="entry name" value="PNDRDTASEI"/>
</dbReference>
<protein>
    <submittedName>
        <fullName evidence="2">Protoporphyrinogen oxidase</fullName>
    </submittedName>
</protein>